<feature type="transmembrane region" description="Helical" evidence="1">
    <location>
        <begin position="313"/>
        <end position="333"/>
    </location>
</feature>
<dbReference type="SUPFAM" id="SSF53448">
    <property type="entry name" value="Nucleotide-diphospho-sugar transferases"/>
    <property type="match status" value="1"/>
</dbReference>
<feature type="transmembrane region" description="Helical" evidence="1">
    <location>
        <begin position="345"/>
        <end position="364"/>
    </location>
</feature>
<dbReference type="Pfam" id="PF00535">
    <property type="entry name" value="Glycos_transf_2"/>
    <property type="match status" value="1"/>
</dbReference>
<reference evidence="3" key="1">
    <citation type="submission" date="2020-10" db="EMBL/GenBank/DDBJ databases">
        <authorList>
            <person name="Castelo-Branco R."/>
            <person name="Eusebio N."/>
            <person name="Adriana R."/>
            <person name="Vieira A."/>
            <person name="Brugerolle De Fraissinette N."/>
            <person name="Rezende De Castro R."/>
            <person name="Schneider M.P."/>
            <person name="Vasconcelos V."/>
            <person name="Leao P.N."/>
        </authorList>
    </citation>
    <scope>NUCLEOTIDE SEQUENCE</scope>
    <source>
        <strain evidence="3">LEGE 07157</strain>
    </source>
</reference>
<keyword evidence="1" id="KW-0812">Transmembrane</keyword>
<dbReference type="AlphaFoldDB" id="A0A8J7DYC0"/>
<gene>
    <name evidence="3" type="ORF">IQ249_08430</name>
</gene>
<keyword evidence="4" id="KW-1185">Reference proteome</keyword>
<evidence type="ECO:0000256" key="1">
    <source>
        <dbReference type="SAM" id="Phobius"/>
    </source>
</evidence>
<dbReference type="NCBIfam" id="TIGR03469">
    <property type="entry name" value="HpnB"/>
    <property type="match status" value="1"/>
</dbReference>
<evidence type="ECO:0000313" key="4">
    <source>
        <dbReference type="Proteomes" id="UP000654482"/>
    </source>
</evidence>
<feature type="transmembrane region" description="Helical" evidence="1">
    <location>
        <begin position="6"/>
        <end position="28"/>
    </location>
</feature>
<sequence length="412" mass="46018">MNHLVLFLSLLSLAIWIVLVFFWGGFWWRVLPEGRSLWDRELEETHNGTEIDLKSVCAVVPARNEAEVLPISLKSLLQQDYSGSFRVILVDDNSTDGTATVAKEVAESLGETITLADNSSENARLHILSAEPLPKGWTGKLWALEQGTRYALNLENPPDYLLLTDADIDRDRASLHRLVAKAQQEDLDLVSLMVKLRVQSFWENLLIPAFIFFFQKLYPFPWVNNPHKSTSAAAGGCILMKKEALTRIGGIAAIKDALIDDCALGKAVKGVKDSSPPYHKIWLGLTQNAHSLRPYDSLKAIWDMVARTAYTQLYYSPFLLLGTLLGMTLVYLVPPVSVVWGSLTGNWLCAIAGSLPWILMSIAYLPTLRFYNCSPFLALCLPGIAFLYTLMTLDSAFRHLRGKGGNWKGRVY</sequence>
<dbReference type="InterPro" id="IPR001173">
    <property type="entry name" value="Glyco_trans_2-like"/>
</dbReference>
<feature type="transmembrane region" description="Helical" evidence="1">
    <location>
        <begin position="376"/>
        <end position="393"/>
    </location>
</feature>
<dbReference type="PANTHER" id="PTHR43646">
    <property type="entry name" value="GLYCOSYLTRANSFERASE"/>
    <property type="match status" value="1"/>
</dbReference>
<keyword evidence="1" id="KW-0472">Membrane</keyword>
<dbReference type="Proteomes" id="UP000654482">
    <property type="component" value="Unassembled WGS sequence"/>
</dbReference>
<dbReference type="EMBL" id="JADEWZ010000010">
    <property type="protein sequence ID" value="MBE9115916.1"/>
    <property type="molecule type" value="Genomic_DNA"/>
</dbReference>
<protein>
    <submittedName>
        <fullName evidence="3">Glycosyltransferase</fullName>
    </submittedName>
</protein>
<organism evidence="3 4">
    <name type="scientific">Lusitaniella coriacea LEGE 07157</name>
    <dbReference type="NCBI Taxonomy" id="945747"/>
    <lineage>
        <taxon>Bacteria</taxon>
        <taxon>Bacillati</taxon>
        <taxon>Cyanobacteriota</taxon>
        <taxon>Cyanophyceae</taxon>
        <taxon>Spirulinales</taxon>
        <taxon>Lusitaniellaceae</taxon>
        <taxon>Lusitaniella</taxon>
    </lineage>
</organism>
<dbReference type="Gene3D" id="3.90.550.10">
    <property type="entry name" value="Spore Coat Polysaccharide Biosynthesis Protein SpsA, Chain A"/>
    <property type="match status" value="1"/>
</dbReference>
<feature type="domain" description="Glycosyltransferase 2-like" evidence="2">
    <location>
        <begin position="58"/>
        <end position="247"/>
    </location>
</feature>
<evidence type="ECO:0000313" key="3">
    <source>
        <dbReference type="EMBL" id="MBE9115916.1"/>
    </source>
</evidence>
<dbReference type="RefSeq" id="WP_194029012.1">
    <property type="nucleotide sequence ID" value="NZ_JADEWZ010000010.1"/>
</dbReference>
<accession>A0A8J7DYC0</accession>
<name>A0A8J7DYC0_9CYAN</name>
<proteinExistence type="predicted"/>
<evidence type="ECO:0000259" key="2">
    <source>
        <dbReference type="Pfam" id="PF00535"/>
    </source>
</evidence>
<dbReference type="InterPro" id="IPR029044">
    <property type="entry name" value="Nucleotide-diphossugar_trans"/>
</dbReference>
<comment type="caution">
    <text evidence="3">The sequence shown here is derived from an EMBL/GenBank/DDBJ whole genome shotgun (WGS) entry which is preliminary data.</text>
</comment>
<dbReference type="InterPro" id="IPR017832">
    <property type="entry name" value="Glyco_trans_2_hopen-assoc_HpnB"/>
</dbReference>
<keyword evidence="1" id="KW-1133">Transmembrane helix</keyword>
<dbReference type="PANTHER" id="PTHR43646:SF3">
    <property type="entry name" value="SLR1566 PROTEIN"/>
    <property type="match status" value="1"/>
</dbReference>